<dbReference type="GO" id="GO:0003676">
    <property type="term" value="F:nucleic acid binding"/>
    <property type="evidence" value="ECO:0007669"/>
    <property type="project" value="InterPro"/>
</dbReference>
<reference evidence="4 5" key="1">
    <citation type="submission" date="2017-12" db="EMBL/GenBank/DDBJ databases">
        <title>The genome sequence of Caulobacter flavus CGMCC1 15093.</title>
        <authorList>
            <person name="Gao J."/>
            <person name="Mao X."/>
            <person name="Sun J."/>
        </authorList>
    </citation>
    <scope>NUCLEOTIDE SEQUENCE [LARGE SCALE GENOMIC DNA]</scope>
    <source>
        <strain evidence="4 5">CGMCC1 15093</strain>
    </source>
</reference>
<dbReference type="InterPro" id="IPR012337">
    <property type="entry name" value="RNaseH-like_sf"/>
</dbReference>
<feature type="domain" description="Integrase catalytic" evidence="2">
    <location>
        <begin position="259"/>
        <end position="466"/>
    </location>
</feature>
<dbReference type="InterPro" id="IPR001584">
    <property type="entry name" value="Integrase_cat-core"/>
</dbReference>
<dbReference type="Gene3D" id="3.30.420.10">
    <property type="entry name" value="Ribonuclease H-like superfamily/Ribonuclease H"/>
    <property type="match status" value="1"/>
</dbReference>
<keyword evidence="6" id="KW-1185">Reference proteome</keyword>
<dbReference type="InterPro" id="IPR036397">
    <property type="entry name" value="RNaseH_sf"/>
</dbReference>
<dbReference type="Proteomes" id="UP000281192">
    <property type="component" value="Chromosome"/>
</dbReference>
<evidence type="ECO:0000259" key="2">
    <source>
        <dbReference type="PROSITE" id="PS50994"/>
    </source>
</evidence>
<evidence type="ECO:0000313" key="5">
    <source>
        <dbReference type="Proteomes" id="UP000234483"/>
    </source>
</evidence>
<organism evidence="4 5">
    <name type="scientific">Caulobacter flavus</name>
    <dbReference type="NCBI Taxonomy" id="1679497"/>
    <lineage>
        <taxon>Bacteria</taxon>
        <taxon>Pseudomonadati</taxon>
        <taxon>Pseudomonadota</taxon>
        <taxon>Alphaproteobacteria</taxon>
        <taxon>Caulobacterales</taxon>
        <taxon>Caulobacteraceae</taxon>
        <taxon>Caulobacter</taxon>
    </lineage>
</organism>
<sequence>MVDNQHIRFQRDLGDGLLLFLVERTGGPLQIRAADGSLRMPDRVWAVEAFAEGRLRQVPTLENLTSARRQAQQREYAPDQVAELDPRAALRRFVLEGLDRMGIHVLGDRALHLALCALWAAEPDKAAQFGKPNPRTVRRWLKERGTPGERTSRQMLSMSGRVARSRRLPPITLWLLQKAVLKYWSTPLSIADVYAWLASWIERINRWRTQSPHTWPPLDRPSIETLRQDIRRLECYETYAAKFGEKLAKKRFKANGKGLTAARFLQLGCMDHTLLDQIAVIDGEYMLPVGRPWLTVIIDVRTRCVVAFVLSYEPPSLFQALECIKRANQPKLHLHSRAPKFPVLSSIFGRFDEVVVDNGWEFSGKSFEDGMADVGTSVRWAPVASPTYKAIVERFFGTLNEILNKKAPGGVLKPELLREMGYDPTKDAVLTIAEIEDLIWEAITYYHIEEHSGIKRPPADLWRQDMEAYGIDVIGDDHQLDRMAGAMKFPCTLSRSGLEMFGLTFHEQYATGELLEDLISLQPIRGQRKGSATAQVKVKYNPANLGEVHVWNQRRNFYVTLPCTDETYSAGISLWHHQQLKAWAKQKGLEFSTQEDRLAARLKLVEMIQQSAPELRLRQRRAVARLLTAPKILKALKGNSATLAYAPSRHDGMAPVIPHDTLARHRIDGDTPPNRPPRASKPKGRQRPEQAKPRQHPTPKHSPADALTQKPWKGFKL</sequence>
<evidence type="ECO:0000313" key="3">
    <source>
        <dbReference type="EMBL" id="AYV49514.1"/>
    </source>
</evidence>
<gene>
    <name evidence="3" type="ORF">C1707_09910</name>
    <name evidence="4" type="ORF">CFHF_21385</name>
</gene>
<dbReference type="GO" id="GO:0015074">
    <property type="term" value="P:DNA integration"/>
    <property type="evidence" value="ECO:0007669"/>
    <property type="project" value="InterPro"/>
</dbReference>
<dbReference type="Proteomes" id="UP000234483">
    <property type="component" value="Unassembled WGS sequence"/>
</dbReference>
<dbReference type="EMBL" id="CP026100">
    <property type="protein sequence ID" value="AYV49514.1"/>
    <property type="molecule type" value="Genomic_DNA"/>
</dbReference>
<evidence type="ECO:0000256" key="1">
    <source>
        <dbReference type="SAM" id="MobiDB-lite"/>
    </source>
</evidence>
<dbReference type="PROSITE" id="PS50994">
    <property type="entry name" value="INTEGRASE"/>
    <property type="match status" value="1"/>
</dbReference>
<evidence type="ECO:0000313" key="6">
    <source>
        <dbReference type="Proteomes" id="UP000281192"/>
    </source>
</evidence>
<feature type="region of interest" description="Disordered" evidence="1">
    <location>
        <begin position="664"/>
        <end position="717"/>
    </location>
</feature>
<dbReference type="OrthoDB" id="5287589at2"/>
<dbReference type="SUPFAM" id="SSF53098">
    <property type="entry name" value="Ribonuclease H-like"/>
    <property type="match status" value="1"/>
</dbReference>
<dbReference type="KEGG" id="cfh:C1707_09910"/>
<accession>A0A2N5CNG4</accession>
<dbReference type="AlphaFoldDB" id="A0A2N5CNG4"/>
<dbReference type="EMBL" id="PJRQ01000044">
    <property type="protein sequence ID" value="PLR07961.1"/>
    <property type="molecule type" value="Genomic_DNA"/>
</dbReference>
<protein>
    <recommendedName>
        <fullName evidence="2">Integrase catalytic domain-containing protein</fullName>
    </recommendedName>
</protein>
<name>A0A2N5CNG4_9CAUL</name>
<evidence type="ECO:0000313" key="4">
    <source>
        <dbReference type="EMBL" id="PLR07961.1"/>
    </source>
</evidence>
<reference evidence="3 6" key="2">
    <citation type="submission" date="2018-01" db="EMBL/GenBank/DDBJ databases">
        <title>Complete genome sequence of Caulobacter flavus RHGG3.</title>
        <authorList>
            <person name="Yang E."/>
        </authorList>
    </citation>
    <scope>NUCLEOTIDE SEQUENCE [LARGE SCALE GENOMIC DNA]</scope>
    <source>
        <strain evidence="3 6">RHGG3</strain>
    </source>
</reference>
<proteinExistence type="predicted"/>